<dbReference type="EMBL" id="CBDS010000100">
    <property type="protein sequence ID" value="CDB46807.1"/>
    <property type="molecule type" value="Genomic_DNA"/>
</dbReference>
<dbReference type="InterPro" id="IPR005814">
    <property type="entry name" value="Aminotrans_3"/>
</dbReference>
<dbReference type="HOGENOM" id="CLU_108532_0_0_9"/>
<dbReference type="GO" id="GO:0008483">
    <property type="term" value="F:transaminase activity"/>
    <property type="evidence" value="ECO:0007669"/>
    <property type="project" value="InterPro"/>
</dbReference>
<comment type="cofactor">
    <cofactor evidence="1">
        <name>pyridoxal 5'-phosphate</name>
        <dbReference type="ChEBI" id="CHEBI:597326"/>
    </cofactor>
</comment>
<gene>
    <name evidence="2" type="ORF">BN533_01820</name>
</gene>
<evidence type="ECO:0000313" key="2">
    <source>
        <dbReference type="EMBL" id="CDB46807.1"/>
    </source>
</evidence>
<comment type="caution">
    <text evidence="2">The sequence shown here is derived from an EMBL/GenBank/DDBJ whole genome shotgun (WGS) entry which is preliminary data.</text>
</comment>
<dbReference type="InterPro" id="IPR015424">
    <property type="entry name" value="PyrdxlP-dep_Trfase"/>
</dbReference>
<protein>
    <submittedName>
        <fullName evidence="2">Glutamate-1-semialdehyde 2 1-aminomutase</fullName>
    </submittedName>
</protein>
<dbReference type="InterPro" id="IPR015422">
    <property type="entry name" value="PyrdxlP-dep_Trfase_small"/>
</dbReference>
<proteinExistence type="predicted"/>
<dbReference type="eggNOG" id="COG0001">
    <property type="taxonomic scope" value="Bacteria"/>
</dbReference>
<dbReference type="Pfam" id="PF00202">
    <property type="entry name" value="Aminotran_3"/>
    <property type="match status" value="1"/>
</dbReference>
<dbReference type="Gene3D" id="3.90.1150.10">
    <property type="entry name" value="Aspartate Aminotransferase, domain 1"/>
    <property type="match status" value="1"/>
</dbReference>
<dbReference type="PANTHER" id="PTHR43713:SF3">
    <property type="entry name" value="GLUTAMATE-1-SEMIALDEHYDE 2,1-AMINOMUTASE 1, CHLOROPLASTIC-RELATED"/>
    <property type="match status" value="1"/>
</dbReference>
<accession>R6J933</accession>
<dbReference type="AlphaFoldDB" id="R6J933"/>
<evidence type="ECO:0000256" key="1">
    <source>
        <dbReference type="ARBA" id="ARBA00001933"/>
    </source>
</evidence>
<reference evidence="2" key="1">
    <citation type="submission" date="2012-11" db="EMBL/GenBank/DDBJ databases">
        <title>Dependencies among metagenomic species, viruses, plasmids and units of genetic variation.</title>
        <authorList>
            <person name="Nielsen H.B."/>
            <person name="Almeida M."/>
            <person name="Juncker A.S."/>
            <person name="Rasmussen S."/>
            <person name="Li J."/>
            <person name="Sunagawa S."/>
            <person name="Plichta D."/>
            <person name="Gautier L."/>
            <person name="Le Chatelier E."/>
            <person name="Peletier E."/>
            <person name="Bonde I."/>
            <person name="Nielsen T."/>
            <person name="Manichanh C."/>
            <person name="Arumugam M."/>
            <person name="Batto J."/>
            <person name="Santos M.B.Q.D."/>
            <person name="Blom N."/>
            <person name="Borruel N."/>
            <person name="Burgdorf K.S."/>
            <person name="Boumezbeur F."/>
            <person name="Casellas F."/>
            <person name="Dore J."/>
            <person name="Guarner F."/>
            <person name="Hansen T."/>
            <person name="Hildebrand F."/>
            <person name="Kaas R.S."/>
            <person name="Kennedy S."/>
            <person name="Kristiansen K."/>
            <person name="Kultima J.R."/>
            <person name="Leonard P."/>
            <person name="Levenez F."/>
            <person name="Lund O."/>
            <person name="Moumen B."/>
            <person name="Le Paslier D."/>
            <person name="Pons N."/>
            <person name="Pedersen O."/>
            <person name="Prifti E."/>
            <person name="Qin J."/>
            <person name="Raes J."/>
            <person name="Tap J."/>
            <person name="Tims S."/>
            <person name="Ussery D.W."/>
            <person name="Yamada T."/>
            <person name="MetaHit consortium"/>
            <person name="Renault P."/>
            <person name="Sicheritz-Ponten T."/>
            <person name="Bork P."/>
            <person name="Wang J."/>
            <person name="Brunak S."/>
            <person name="Ehrlich S.D."/>
        </authorList>
    </citation>
    <scope>NUCLEOTIDE SEQUENCE [LARGE SCALE GENOMIC DNA]</scope>
</reference>
<organism evidence="2">
    <name type="scientific">Phascolarctobacterium faecium</name>
    <dbReference type="NCBI Taxonomy" id="33025"/>
    <lineage>
        <taxon>Bacteria</taxon>
        <taxon>Bacillati</taxon>
        <taxon>Bacillota</taxon>
        <taxon>Negativicutes</taxon>
        <taxon>Acidaminococcales</taxon>
        <taxon>Acidaminococcaceae</taxon>
        <taxon>Phascolarctobacterium</taxon>
    </lineage>
</organism>
<name>R6J933_9FIRM</name>
<dbReference type="GO" id="GO:0030170">
    <property type="term" value="F:pyridoxal phosphate binding"/>
    <property type="evidence" value="ECO:0007669"/>
    <property type="project" value="InterPro"/>
</dbReference>
<dbReference type="SUPFAM" id="SSF53383">
    <property type="entry name" value="PLP-dependent transferases"/>
    <property type="match status" value="1"/>
</dbReference>
<dbReference type="STRING" id="1262914.BN533_01820"/>
<dbReference type="PANTHER" id="PTHR43713">
    <property type="entry name" value="GLUTAMATE-1-SEMIALDEHYDE 2,1-AMINOMUTASE"/>
    <property type="match status" value="1"/>
</dbReference>
<sequence length="148" mass="15881">MEQVAPVGPMYQAGTLSGNPLAMAAGIANLTYMHGHNVCSQLESMTAILTGGLAKAAAKAGVPVQVHRLGSMFTVFFTDQEVYDYDSACTSDLDAFRIYFHSMLEQGIYLPPSQFETNFLSLAHTPEDIEKTLQAAEIAFSAVAAAKK</sequence>